<dbReference type="Proteomes" id="UP000324800">
    <property type="component" value="Unassembled WGS sequence"/>
</dbReference>
<dbReference type="EMBL" id="SNRW01009778">
    <property type="protein sequence ID" value="KAA6377489.1"/>
    <property type="molecule type" value="Genomic_DNA"/>
</dbReference>
<gene>
    <name evidence="2" type="ORF">EZS28_026985</name>
</gene>
<comment type="caution">
    <text evidence="2">The sequence shown here is derived from an EMBL/GenBank/DDBJ whole genome shotgun (WGS) entry which is preliminary data.</text>
</comment>
<sequence length="139" mass="15224">LGITAIYFYEPTGLGASQQALYTSIGSDIPIKVHPTLNQCILLKGMNQSSCGSVSNVLNKELAFVLESNSDVFANVTGTRGYRCLLIIHILCYTKAAFRSDALQNDDDDDDDVDKNDEEEEDPSIQLSFLIPIPMLFSG</sequence>
<name>A0A5J4V3Z9_9EUKA</name>
<feature type="region of interest" description="Disordered" evidence="1">
    <location>
        <begin position="103"/>
        <end position="124"/>
    </location>
</feature>
<accession>A0A5J4V3Z9</accession>
<feature type="compositionally biased region" description="Acidic residues" evidence="1">
    <location>
        <begin position="104"/>
        <end position="123"/>
    </location>
</feature>
<dbReference type="AlphaFoldDB" id="A0A5J4V3Z9"/>
<organism evidence="2 3">
    <name type="scientific">Streblomastix strix</name>
    <dbReference type="NCBI Taxonomy" id="222440"/>
    <lineage>
        <taxon>Eukaryota</taxon>
        <taxon>Metamonada</taxon>
        <taxon>Preaxostyla</taxon>
        <taxon>Oxymonadida</taxon>
        <taxon>Streblomastigidae</taxon>
        <taxon>Streblomastix</taxon>
    </lineage>
</organism>
<evidence type="ECO:0000313" key="3">
    <source>
        <dbReference type="Proteomes" id="UP000324800"/>
    </source>
</evidence>
<protein>
    <submittedName>
        <fullName evidence="2">Uncharacterized protein</fullName>
    </submittedName>
</protein>
<evidence type="ECO:0000256" key="1">
    <source>
        <dbReference type="SAM" id="MobiDB-lite"/>
    </source>
</evidence>
<evidence type="ECO:0000313" key="2">
    <source>
        <dbReference type="EMBL" id="KAA6377489.1"/>
    </source>
</evidence>
<proteinExistence type="predicted"/>
<reference evidence="2 3" key="1">
    <citation type="submission" date="2019-03" db="EMBL/GenBank/DDBJ databases">
        <title>Single cell metagenomics reveals metabolic interactions within the superorganism composed of flagellate Streblomastix strix and complex community of Bacteroidetes bacteria on its surface.</title>
        <authorList>
            <person name="Treitli S.C."/>
            <person name="Kolisko M."/>
            <person name="Husnik F."/>
            <person name="Keeling P."/>
            <person name="Hampl V."/>
        </authorList>
    </citation>
    <scope>NUCLEOTIDE SEQUENCE [LARGE SCALE GENOMIC DNA]</scope>
    <source>
        <strain evidence="2">ST1C</strain>
    </source>
</reference>
<feature type="non-terminal residue" evidence="2">
    <location>
        <position position="1"/>
    </location>
</feature>